<sequence>MMDYRQMIREQLGEGWRFIKAYNAFENGEMRIIAADETGREHRYILVDGKLTEKP</sequence>
<reference evidence="2" key="1">
    <citation type="submission" date="2024-06" db="EMBL/GenBank/DDBJ databases">
        <title>Caproicibacterium argilliputei sp. nov, a novel caproic acid producing anaerobic bacterium isolated from pit mud.</title>
        <authorList>
            <person name="Zeng C."/>
        </authorList>
    </citation>
    <scope>NUCLEOTIDE SEQUENCE [LARGE SCALE GENOMIC DNA]</scope>
    <source>
        <strain evidence="2">ZCY20-5</strain>
    </source>
</reference>
<name>A0AA97H231_9FIRM</name>
<evidence type="ECO:0000313" key="2">
    <source>
        <dbReference type="Proteomes" id="UP001300604"/>
    </source>
</evidence>
<organism evidence="1 2">
    <name type="scientific">Caproicibacterium argilliputei</name>
    <dbReference type="NCBI Taxonomy" id="3030016"/>
    <lineage>
        <taxon>Bacteria</taxon>
        <taxon>Bacillati</taxon>
        <taxon>Bacillota</taxon>
        <taxon>Clostridia</taxon>
        <taxon>Eubacteriales</taxon>
        <taxon>Oscillospiraceae</taxon>
        <taxon>Caproicibacterium</taxon>
    </lineage>
</organism>
<dbReference type="RefSeq" id="WP_266162946.1">
    <property type="nucleotide sequence ID" value="NZ_CP135996.1"/>
</dbReference>
<proteinExistence type="predicted"/>
<dbReference type="KEGG" id="carl:PXC00_11865"/>
<keyword evidence="2" id="KW-1185">Reference proteome</keyword>
<dbReference type="AlphaFoldDB" id="A0AA97H231"/>
<dbReference type="EMBL" id="CP135996">
    <property type="protein sequence ID" value="WOC31877.1"/>
    <property type="molecule type" value="Genomic_DNA"/>
</dbReference>
<accession>A0AA97H231</accession>
<reference evidence="2" key="3">
    <citation type="submission" date="2024-06" db="EMBL/GenBank/DDBJ databases">
        <authorList>
            <person name="Zeng C."/>
        </authorList>
    </citation>
    <scope>NUCLEOTIDE SEQUENCE [LARGE SCALE GENOMIC DNA]</scope>
    <source>
        <strain evidence="2">ZCY20-5</strain>
    </source>
</reference>
<reference evidence="1 2" key="2">
    <citation type="submission" date="2024-06" db="EMBL/GenBank/DDBJ databases">
        <title>Caproicibacterium argilliputei sp. nov, a novel caproic acid producing anaerobic bacterium isolated from pit mud.</title>
        <authorList>
            <person name="Xia S."/>
        </authorList>
    </citation>
    <scope>NUCLEOTIDE SEQUENCE [LARGE SCALE GENOMIC DNA]</scope>
    <source>
        <strain evidence="1 2">ZCY20-5</strain>
    </source>
</reference>
<gene>
    <name evidence="1" type="ORF">PXC00_11865</name>
</gene>
<dbReference type="Proteomes" id="UP001300604">
    <property type="component" value="Chromosome"/>
</dbReference>
<protein>
    <submittedName>
        <fullName evidence="1">Uncharacterized protein</fullName>
    </submittedName>
</protein>
<evidence type="ECO:0000313" key="1">
    <source>
        <dbReference type="EMBL" id="WOC31877.1"/>
    </source>
</evidence>